<organism evidence="2 3">
    <name type="scientific">Arachis hypogaea</name>
    <name type="common">Peanut</name>
    <dbReference type="NCBI Taxonomy" id="3818"/>
    <lineage>
        <taxon>Eukaryota</taxon>
        <taxon>Viridiplantae</taxon>
        <taxon>Streptophyta</taxon>
        <taxon>Embryophyta</taxon>
        <taxon>Tracheophyta</taxon>
        <taxon>Spermatophyta</taxon>
        <taxon>Magnoliopsida</taxon>
        <taxon>eudicotyledons</taxon>
        <taxon>Gunneridae</taxon>
        <taxon>Pentapetalae</taxon>
        <taxon>rosids</taxon>
        <taxon>fabids</taxon>
        <taxon>Fabales</taxon>
        <taxon>Fabaceae</taxon>
        <taxon>Papilionoideae</taxon>
        <taxon>50 kb inversion clade</taxon>
        <taxon>dalbergioids sensu lato</taxon>
        <taxon>Dalbergieae</taxon>
        <taxon>Pterocarpus clade</taxon>
        <taxon>Arachis</taxon>
    </lineage>
</organism>
<evidence type="ECO:0000313" key="3">
    <source>
        <dbReference type="Proteomes" id="UP000289738"/>
    </source>
</evidence>
<evidence type="ECO:0000313" key="2">
    <source>
        <dbReference type="EMBL" id="RYR20931.1"/>
    </source>
</evidence>
<keyword evidence="3" id="KW-1185">Reference proteome</keyword>
<dbReference type="InterPro" id="IPR004332">
    <property type="entry name" value="Transposase_MuDR"/>
</dbReference>
<feature type="domain" description="Transposase MuDR plant" evidence="1">
    <location>
        <begin position="21"/>
        <end position="80"/>
    </location>
</feature>
<dbReference type="Proteomes" id="UP000289738">
    <property type="component" value="Chromosome B03"/>
</dbReference>
<protein>
    <recommendedName>
        <fullName evidence="1">Transposase MuDR plant domain-containing protein</fullName>
    </recommendedName>
</protein>
<comment type="caution">
    <text evidence="2">The sequence shown here is derived from an EMBL/GenBank/DDBJ whole genome shotgun (WGS) entry which is preliminary data.</text>
</comment>
<reference evidence="2 3" key="1">
    <citation type="submission" date="2019-01" db="EMBL/GenBank/DDBJ databases">
        <title>Sequencing of cultivated peanut Arachis hypogaea provides insights into genome evolution and oil improvement.</title>
        <authorList>
            <person name="Chen X."/>
        </authorList>
    </citation>
    <scope>NUCLEOTIDE SEQUENCE [LARGE SCALE GENOMIC DNA]</scope>
    <source>
        <strain evidence="3">cv. Fuhuasheng</strain>
        <tissue evidence="2">Leaves</tissue>
    </source>
</reference>
<proteinExistence type="predicted"/>
<evidence type="ECO:0000259" key="1">
    <source>
        <dbReference type="Pfam" id="PF03108"/>
    </source>
</evidence>
<name>A0A445A3A4_ARAHY</name>
<accession>A0A445A3A4</accession>
<dbReference type="AlphaFoldDB" id="A0A445A3A4"/>
<sequence>MHEVTLFSNIGADDYNTDGGVEFRVGHRFRNREVVLQGVKNYSIWRSAEYRVVESDRLKYHVRCRRFTDSYPWSLHVTLRQNLR</sequence>
<gene>
    <name evidence="2" type="ORF">Ahy_B03g066159</name>
</gene>
<dbReference type="Pfam" id="PF03108">
    <property type="entry name" value="DBD_Tnp_Mut"/>
    <property type="match status" value="1"/>
</dbReference>
<dbReference type="EMBL" id="SDMP01000013">
    <property type="protein sequence ID" value="RYR20931.1"/>
    <property type="molecule type" value="Genomic_DNA"/>
</dbReference>